<evidence type="ECO:0000259" key="5">
    <source>
        <dbReference type="Pfam" id="PF13360"/>
    </source>
</evidence>
<dbReference type="InterPro" id="IPR018391">
    <property type="entry name" value="PQQ_b-propeller_rpt"/>
</dbReference>
<evidence type="ECO:0000256" key="4">
    <source>
        <dbReference type="HAMAP-Rule" id="MF_00923"/>
    </source>
</evidence>
<dbReference type="EMBL" id="QNSA01000005">
    <property type="protein sequence ID" value="RBP74007.1"/>
    <property type="molecule type" value="Genomic_DNA"/>
</dbReference>
<name>A0A368V104_MARNT</name>
<dbReference type="PANTHER" id="PTHR34512">
    <property type="entry name" value="CELL SURFACE PROTEIN"/>
    <property type="match status" value="1"/>
</dbReference>
<sequence>MFVGRTLKVGLGSVFCGLLVGIAGCSSTDTFEQPAPVPEISETVELDTVWSMSVGDGHDDQLLQIAPLYAGDLIYAASADGVVATVRPADGEVIWQKDYDEQFFAGPGADARHLYMVTRDAELVALSSEDGTEAWRVPLPTEVLAAPQSNGNLVVVQTTDGRVIAHDAATGERRWQYEAQVPVLTVRTAAAPLVGGDIVISSFANGRVIALTAADGQPVWQYEVGQPQGRTELERLVDIGGQPLVLDSAIMVVGYQGKLALVDIRSGQEIWSRRASSFYSPAIGNGNIFLSSANGDIVALRGSDRRELWVQDSLSWRQLTRPAVSGDYLVVGDFEGYLHVLSTSDGSLQGQREFDSDGIRVPVQVIEDGNLLVYGNGGKMALLRIEQDD</sequence>
<reference evidence="7 8" key="1">
    <citation type="submission" date="2018-07" db="EMBL/GenBank/DDBJ databases">
        <title>Freshwater and sediment microbial communities from various areas in North America, analyzing microbe dynamics in response to fracking.</title>
        <authorList>
            <person name="Lamendella R."/>
        </authorList>
    </citation>
    <scope>NUCLEOTIDE SEQUENCE [LARGE SCALE GENOMIC DNA]</scope>
    <source>
        <strain evidence="7 8">114E</strain>
        <strain evidence="6 9">114E_o</strain>
    </source>
</reference>
<proteinExistence type="inferred from homology"/>
<dbReference type="InterPro" id="IPR011047">
    <property type="entry name" value="Quinoprotein_ADH-like_sf"/>
</dbReference>
<keyword evidence="3 4" id="KW-0998">Cell outer membrane</keyword>
<evidence type="ECO:0000313" key="7">
    <source>
        <dbReference type="EMBL" id="RCW34756.1"/>
    </source>
</evidence>
<dbReference type="GO" id="GO:0051205">
    <property type="term" value="P:protein insertion into membrane"/>
    <property type="evidence" value="ECO:0007669"/>
    <property type="project" value="UniProtKB-UniRule"/>
</dbReference>
<keyword evidence="9" id="KW-1185">Reference proteome</keyword>
<dbReference type="GO" id="GO:0043165">
    <property type="term" value="P:Gram-negative-bacterium-type cell outer membrane assembly"/>
    <property type="evidence" value="ECO:0007669"/>
    <property type="project" value="UniProtKB-UniRule"/>
</dbReference>
<dbReference type="Gene3D" id="2.130.10.10">
    <property type="entry name" value="YVTN repeat-like/Quinoprotein amine dehydrogenase"/>
    <property type="match status" value="1"/>
</dbReference>
<evidence type="ECO:0000313" key="9">
    <source>
        <dbReference type="Proteomes" id="UP000253065"/>
    </source>
</evidence>
<gene>
    <name evidence="4" type="primary">bamB</name>
    <name evidence="7" type="ORF">DET51_105129</name>
    <name evidence="6" type="ORF">DET64_105130</name>
</gene>
<keyword evidence="4" id="KW-0449">Lipoprotein</keyword>
<dbReference type="EMBL" id="QPJB01000005">
    <property type="protein sequence ID" value="RCW34756.1"/>
    <property type="molecule type" value="Genomic_DNA"/>
</dbReference>
<dbReference type="PROSITE" id="PS51257">
    <property type="entry name" value="PROKAR_LIPOPROTEIN"/>
    <property type="match status" value="1"/>
</dbReference>
<dbReference type="GO" id="GO:0009279">
    <property type="term" value="C:cell outer membrane"/>
    <property type="evidence" value="ECO:0007669"/>
    <property type="project" value="UniProtKB-SubCell"/>
</dbReference>
<comment type="caution">
    <text evidence="7">The sequence shown here is derived from an EMBL/GenBank/DDBJ whole genome shotgun (WGS) entry which is preliminary data.</text>
</comment>
<dbReference type="NCBIfam" id="TIGR03300">
    <property type="entry name" value="assembly_YfgL"/>
    <property type="match status" value="1"/>
</dbReference>
<dbReference type="PANTHER" id="PTHR34512:SF30">
    <property type="entry name" value="OUTER MEMBRANE PROTEIN ASSEMBLY FACTOR BAMB"/>
    <property type="match status" value="1"/>
</dbReference>
<dbReference type="Pfam" id="PF13360">
    <property type="entry name" value="PQQ_2"/>
    <property type="match status" value="1"/>
</dbReference>
<dbReference type="InterPro" id="IPR017687">
    <property type="entry name" value="BamB"/>
</dbReference>
<keyword evidence="2 4" id="KW-0472">Membrane</keyword>
<comment type="similarity">
    <text evidence="4">Belongs to the BamB family.</text>
</comment>
<dbReference type="InterPro" id="IPR002372">
    <property type="entry name" value="PQQ_rpt_dom"/>
</dbReference>
<dbReference type="AlphaFoldDB" id="A0A368V104"/>
<protein>
    <recommendedName>
        <fullName evidence="4">Outer membrane protein assembly factor BamB</fullName>
    </recommendedName>
</protein>
<dbReference type="HAMAP" id="MF_00923">
    <property type="entry name" value="OM_assembly_BamB"/>
    <property type="match status" value="1"/>
</dbReference>
<evidence type="ECO:0000256" key="3">
    <source>
        <dbReference type="ARBA" id="ARBA00023237"/>
    </source>
</evidence>
<dbReference type="Proteomes" id="UP000253065">
    <property type="component" value="Unassembled WGS sequence"/>
</dbReference>
<evidence type="ECO:0000313" key="8">
    <source>
        <dbReference type="Proteomes" id="UP000252795"/>
    </source>
</evidence>
<evidence type="ECO:0000256" key="1">
    <source>
        <dbReference type="ARBA" id="ARBA00022729"/>
    </source>
</evidence>
<keyword evidence="1 4" id="KW-0732">Signal</keyword>
<comment type="function">
    <text evidence="4">Part of the outer membrane protein assembly complex, which is involved in assembly and insertion of beta-barrel proteins into the outer membrane.</text>
</comment>
<comment type="subcellular location">
    <subcellularLocation>
        <location evidence="4">Cell outer membrane</location>
        <topology evidence="4">Lipid-anchor</topology>
    </subcellularLocation>
</comment>
<dbReference type="SUPFAM" id="SSF50998">
    <property type="entry name" value="Quinoprotein alcohol dehydrogenase-like"/>
    <property type="match status" value="1"/>
</dbReference>
<dbReference type="Proteomes" id="UP000252795">
    <property type="component" value="Unassembled WGS sequence"/>
</dbReference>
<dbReference type="RefSeq" id="WP_113879661.1">
    <property type="nucleotide sequence ID" value="NZ_QNSA01000005.1"/>
</dbReference>
<feature type="domain" description="Pyrrolo-quinoline quinone repeat" evidence="5">
    <location>
        <begin position="80"/>
        <end position="310"/>
    </location>
</feature>
<comment type="subunit">
    <text evidence="4">Part of the Bam complex.</text>
</comment>
<organism evidence="7 8">
    <name type="scientific">Marinobacter nauticus</name>
    <name type="common">Marinobacter hydrocarbonoclasticus</name>
    <name type="synonym">Marinobacter aquaeolei</name>
    <dbReference type="NCBI Taxonomy" id="2743"/>
    <lineage>
        <taxon>Bacteria</taxon>
        <taxon>Pseudomonadati</taxon>
        <taxon>Pseudomonadota</taxon>
        <taxon>Gammaproteobacteria</taxon>
        <taxon>Pseudomonadales</taxon>
        <taxon>Marinobacteraceae</taxon>
        <taxon>Marinobacter</taxon>
    </lineage>
</organism>
<keyword evidence="4" id="KW-0564">Palmitate</keyword>
<evidence type="ECO:0000313" key="6">
    <source>
        <dbReference type="EMBL" id="RBP74007.1"/>
    </source>
</evidence>
<dbReference type="SMART" id="SM00564">
    <property type="entry name" value="PQQ"/>
    <property type="match status" value="7"/>
</dbReference>
<dbReference type="InterPro" id="IPR015943">
    <property type="entry name" value="WD40/YVTN_repeat-like_dom_sf"/>
</dbReference>
<evidence type="ECO:0000256" key="2">
    <source>
        <dbReference type="ARBA" id="ARBA00023136"/>
    </source>
</evidence>
<accession>A0A368V104</accession>